<evidence type="ECO:0000256" key="5">
    <source>
        <dbReference type="ARBA" id="ARBA00023163"/>
    </source>
</evidence>
<dbReference type="GO" id="GO:0016987">
    <property type="term" value="F:sigma factor activity"/>
    <property type="evidence" value="ECO:0007669"/>
    <property type="project" value="UniProtKB-KW"/>
</dbReference>
<comment type="caution">
    <text evidence="8">The sequence shown here is derived from an EMBL/GenBank/DDBJ whole genome shotgun (WGS) entry which is preliminary data.</text>
</comment>
<dbReference type="STRING" id="1302689.RG47T_1146"/>
<dbReference type="SUPFAM" id="SSF88946">
    <property type="entry name" value="Sigma2 domain of RNA polymerase sigma factors"/>
    <property type="match status" value="1"/>
</dbReference>
<dbReference type="GO" id="GO:0006352">
    <property type="term" value="P:DNA-templated transcription initiation"/>
    <property type="evidence" value="ECO:0007669"/>
    <property type="project" value="InterPro"/>
</dbReference>
<dbReference type="AlphaFoldDB" id="A0A1Q5ZVB1"/>
<keyword evidence="9" id="KW-1185">Reference proteome</keyword>
<evidence type="ECO:0000313" key="8">
    <source>
        <dbReference type="EMBL" id="OKS85700.1"/>
    </source>
</evidence>
<proteinExistence type="inferred from homology"/>
<reference evidence="8 9" key="1">
    <citation type="submission" date="2016-11" db="EMBL/GenBank/DDBJ databases">
        <title>Whole Genome Sequencing of Mucilaginibacter polytrichastri RG4-7(T) isolated from the moss sample.</title>
        <authorList>
            <person name="Li Y."/>
        </authorList>
    </citation>
    <scope>NUCLEOTIDE SEQUENCE [LARGE SCALE GENOMIC DNA]</scope>
    <source>
        <strain evidence="8 9">RG4-7</strain>
    </source>
</reference>
<evidence type="ECO:0000256" key="2">
    <source>
        <dbReference type="ARBA" id="ARBA00023015"/>
    </source>
</evidence>
<name>A0A1Q5ZVB1_9SPHI</name>
<evidence type="ECO:0000259" key="6">
    <source>
        <dbReference type="Pfam" id="PF04542"/>
    </source>
</evidence>
<dbReference type="EMBL" id="MPPL01000001">
    <property type="protein sequence ID" value="OKS85700.1"/>
    <property type="molecule type" value="Genomic_DNA"/>
</dbReference>
<feature type="domain" description="RNA polymerase sigma-70 region 2" evidence="6">
    <location>
        <begin position="27"/>
        <end position="94"/>
    </location>
</feature>
<dbReference type="RefSeq" id="WP_074488498.1">
    <property type="nucleotide sequence ID" value="NZ_FPAM01000002.1"/>
</dbReference>
<dbReference type="SUPFAM" id="SSF88659">
    <property type="entry name" value="Sigma3 and sigma4 domains of RNA polymerase sigma factors"/>
    <property type="match status" value="1"/>
</dbReference>
<dbReference type="GO" id="GO:0003677">
    <property type="term" value="F:DNA binding"/>
    <property type="evidence" value="ECO:0007669"/>
    <property type="project" value="UniProtKB-KW"/>
</dbReference>
<comment type="similarity">
    <text evidence="1">Belongs to the sigma-70 factor family. ECF subfamily.</text>
</comment>
<dbReference type="Pfam" id="PF08281">
    <property type="entry name" value="Sigma70_r4_2"/>
    <property type="match status" value="1"/>
</dbReference>
<gene>
    <name evidence="8" type="ORF">RG47T_1146</name>
</gene>
<evidence type="ECO:0000256" key="1">
    <source>
        <dbReference type="ARBA" id="ARBA00010641"/>
    </source>
</evidence>
<organism evidence="8 9">
    <name type="scientific">Mucilaginibacter polytrichastri</name>
    <dbReference type="NCBI Taxonomy" id="1302689"/>
    <lineage>
        <taxon>Bacteria</taxon>
        <taxon>Pseudomonadati</taxon>
        <taxon>Bacteroidota</taxon>
        <taxon>Sphingobacteriia</taxon>
        <taxon>Sphingobacteriales</taxon>
        <taxon>Sphingobacteriaceae</taxon>
        <taxon>Mucilaginibacter</taxon>
    </lineage>
</organism>
<sequence>MPDLKNYTDFELASLLKKGDERAFAEIYRRYKSKLIGAALRLLKSPELTEELVQNLFLKIWEQREKIDPEQALNAYLYKIAHNLACDTFRKAARDKKLFGQLLLATSSSYDHIEKHIFAKENQAALNQAISLLPPQQQKVFTLCKLEDKSYEEAGRILNIGTGTVNNHMYRANVFLKEYFAGKPGKPIAFSLLLYMIADSIH</sequence>
<dbReference type="OrthoDB" id="655312at2"/>
<dbReference type="InterPro" id="IPR013325">
    <property type="entry name" value="RNA_pol_sigma_r2"/>
</dbReference>
<keyword evidence="2" id="KW-0805">Transcription regulation</keyword>
<evidence type="ECO:0000259" key="7">
    <source>
        <dbReference type="Pfam" id="PF08281"/>
    </source>
</evidence>
<dbReference type="InterPro" id="IPR039425">
    <property type="entry name" value="RNA_pol_sigma-70-like"/>
</dbReference>
<dbReference type="PANTHER" id="PTHR43133:SF8">
    <property type="entry name" value="RNA POLYMERASE SIGMA FACTOR HI_1459-RELATED"/>
    <property type="match status" value="1"/>
</dbReference>
<dbReference type="InterPro" id="IPR036388">
    <property type="entry name" value="WH-like_DNA-bd_sf"/>
</dbReference>
<accession>A0A1Q5ZVB1</accession>
<dbReference type="Gene3D" id="1.10.1740.10">
    <property type="match status" value="1"/>
</dbReference>
<dbReference type="InterPro" id="IPR014284">
    <property type="entry name" value="RNA_pol_sigma-70_dom"/>
</dbReference>
<evidence type="ECO:0000313" key="9">
    <source>
        <dbReference type="Proteomes" id="UP000186720"/>
    </source>
</evidence>
<dbReference type="Pfam" id="PF04542">
    <property type="entry name" value="Sigma70_r2"/>
    <property type="match status" value="1"/>
</dbReference>
<dbReference type="InterPro" id="IPR007627">
    <property type="entry name" value="RNA_pol_sigma70_r2"/>
</dbReference>
<evidence type="ECO:0000256" key="3">
    <source>
        <dbReference type="ARBA" id="ARBA00023082"/>
    </source>
</evidence>
<keyword evidence="4" id="KW-0238">DNA-binding</keyword>
<dbReference type="NCBIfam" id="TIGR02937">
    <property type="entry name" value="sigma70-ECF"/>
    <property type="match status" value="1"/>
</dbReference>
<keyword evidence="3" id="KW-0731">Sigma factor</keyword>
<feature type="domain" description="RNA polymerase sigma factor 70 region 4 type 2" evidence="7">
    <location>
        <begin position="125"/>
        <end position="172"/>
    </location>
</feature>
<dbReference type="PANTHER" id="PTHR43133">
    <property type="entry name" value="RNA POLYMERASE ECF-TYPE SIGMA FACTO"/>
    <property type="match status" value="1"/>
</dbReference>
<dbReference type="Gene3D" id="1.10.10.10">
    <property type="entry name" value="Winged helix-like DNA-binding domain superfamily/Winged helix DNA-binding domain"/>
    <property type="match status" value="1"/>
</dbReference>
<evidence type="ECO:0000256" key="4">
    <source>
        <dbReference type="ARBA" id="ARBA00023125"/>
    </source>
</evidence>
<protein>
    <submittedName>
        <fullName evidence="8">Uncharacterized protein</fullName>
    </submittedName>
</protein>
<dbReference type="Proteomes" id="UP000186720">
    <property type="component" value="Unassembled WGS sequence"/>
</dbReference>
<dbReference type="InterPro" id="IPR013249">
    <property type="entry name" value="RNA_pol_sigma70_r4_t2"/>
</dbReference>
<dbReference type="InterPro" id="IPR013324">
    <property type="entry name" value="RNA_pol_sigma_r3/r4-like"/>
</dbReference>
<keyword evidence="5" id="KW-0804">Transcription</keyword>
<dbReference type="CDD" id="cd06171">
    <property type="entry name" value="Sigma70_r4"/>
    <property type="match status" value="1"/>
</dbReference>